<name>A0A150M6R5_9BACL</name>
<dbReference type="Proteomes" id="UP000075455">
    <property type="component" value="Unassembled WGS sequence"/>
</dbReference>
<accession>A0A150M6R5</accession>
<dbReference type="AlphaFoldDB" id="A0A150M6R5"/>
<evidence type="ECO:0000313" key="2">
    <source>
        <dbReference type="Proteomes" id="UP000075455"/>
    </source>
</evidence>
<sequence>MLKSLEFIHYQCCDYADEIDPVTLKEIETFIKEIQKDFTINQTFLEFCSWG</sequence>
<evidence type="ECO:0000313" key="1">
    <source>
        <dbReference type="EMBL" id="KYD20105.1"/>
    </source>
</evidence>
<dbReference type="EMBL" id="LQYS01000005">
    <property type="protein sequence ID" value="KYD20105.1"/>
    <property type="molecule type" value="Genomic_DNA"/>
</dbReference>
<comment type="caution">
    <text evidence="1">The sequence shown here is derived from an EMBL/GenBank/DDBJ whole genome shotgun (WGS) entry which is preliminary data.</text>
</comment>
<reference evidence="1 2" key="1">
    <citation type="submission" date="2016-01" db="EMBL/GenBank/DDBJ databases">
        <title>Draft Genome Sequences of Seven Thermophilic Sporeformers Isolated from Foods.</title>
        <authorList>
            <person name="Berendsen E.M."/>
            <person name="Wells-Bennik M.H."/>
            <person name="Krawcyk A.O."/>
            <person name="De Jong A."/>
            <person name="Holsappel S."/>
            <person name="Eijlander R.T."/>
            <person name="Kuipers O.P."/>
        </authorList>
    </citation>
    <scope>NUCLEOTIDE SEQUENCE [LARGE SCALE GENOMIC DNA]</scope>
    <source>
        <strain evidence="1 2">B4119</strain>
    </source>
</reference>
<gene>
    <name evidence="1" type="ORF">B4119_3997</name>
</gene>
<protein>
    <submittedName>
        <fullName evidence="1">Uncharacterized protein</fullName>
    </submittedName>
</protein>
<dbReference type="PATRIC" id="fig|81408.3.peg.3933"/>
<organism evidence="1 2">
    <name type="scientific">Saccharococcus caldoxylosilyticus</name>
    <dbReference type="NCBI Taxonomy" id="81408"/>
    <lineage>
        <taxon>Bacteria</taxon>
        <taxon>Bacillati</taxon>
        <taxon>Bacillota</taxon>
        <taxon>Bacilli</taxon>
        <taxon>Bacillales</taxon>
        <taxon>Anoxybacillaceae</taxon>
        <taxon>Saccharococcus</taxon>
    </lineage>
</organism>
<proteinExistence type="predicted"/>